<dbReference type="OrthoDB" id="2471827at2"/>
<dbReference type="RefSeq" id="WP_106838627.1">
    <property type="nucleotide sequence ID" value="NZ_JBCNIW010000019.1"/>
</dbReference>
<evidence type="ECO:0000313" key="2">
    <source>
        <dbReference type="Proteomes" id="UP000240419"/>
    </source>
</evidence>
<dbReference type="InterPro" id="IPR043519">
    <property type="entry name" value="NT_sf"/>
</dbReference>
<organism evidence="1 2">
    <name type="scientific">Brevibacillus fortis</name>
    <dbReference type="NCBI Taxonomy" id="2126352"/>
    <lineage>
        <taxon>Bacteria</taxon>
        <taxon>Bacillati</taxon>
        <taxon>Bacillota</taxon>
        <taxon>Bacilli</taxon>
        <taxon>Bacillales</taxon>
        <taxon>Paenibacillaceae</taxon>
        <taxon>Brevibacillus</taxon>
    </lineage>
</organism>
<keyword evidence="2" id="KW-1185">Reference proteome</keyword>
<dbReference type="AlphaFoldDB" id="A0A2P7VDR8"/>
<sequence>MEQSKDVTDFFVSLAREFLDECPLASLVCAYAGGSVGRGEADAYSDLDLHIFVEGGDDPSCENRLFRGHVVQLHVQSAPTDEEVYENPWAWRYVKEAKVVLDPEDRFTSWMKVMCAYMDSPAGKAKMFAQAKAEVVAFHEEAQAALSEGFPYSAYLTAWAGWIGALQMRAFFQRHSLSDAGLYQLVQKAGRSDGMDGFFQEAYQSNQDVHDVLVLLADYRAHLRSKNEGIQFAFALAAENDWLVKRKVQRWQERNQIDMAGFLLFSEAIWLYHSVDSDKWLEEHWAELPSRIHVPLKKLGFFQADEQLLSDLRHASAEIIAEIG</sequence>
<proteinExistence type="predicted"/>
<gene>
    <name evidence="1" type="ORF">C7R93_09675</name>
</gene>
<comment type="caution">
    <text evidence="1">The sequence shown here is derived from an EMBL/GenBank/DDBJ whole genome shotgun (WGS) entry which is preliminary data.</text>
</comment>
<name>A0A2P7VDR8_9BACL</name>
<reference evidence="1 2" key="1">
    <citation type="submission" date="2018-03" db="EMBL/GenBank/DDBJ databases">
        <title>Brevisbacillus phylogenomics.</title>
        <authorList>
            <person name="Dunlap C."/>
        </authorList>
    </citation>
    <scope>NUCLEOTIDE SEQUENCE [LARGE SCALE GENOMIC DNA]</scope>
    <source>
        <strain evidence="1 2">NRRL NRS-1210</strain>
    </source>
</reference>
<dbReference type="Proteomes" id="UP000240419">
    <property type="component" value="Unassembled WGS sequence"/>
</dbReference>
<protein>
    <recommendedName>
        <fullName evidence="3">Polymerase nucleotidyl transferase domain-containing protein</fullName>
    </recommendedName>
</protein>
<evidence type="ECO:0008006" key="3">
    <source>
        <dbReference type="Google" id="ProtNLM"/>
    </source>
</evidence>
<accession>A0A2P7VDR8</accession>
<dbReference type="Gene3D" id="3.30.460.10">
    <property type="entry name" value="Beta Polymerase, domain 2"/>
    <property type="match status" value="1"/>
</dbReference>
<evidence type="ECO:0000313" key="1">
    <source>
        <dbReference type="EMBL" id="PSJ97374.1"/>
    </source>
</evidence>
<dbReference type="EMBL" id="PXZM01000012">
    <property type="protein sequence ID" value="PSJ97374.1"/>
    <property type="molecule type" value="Genomic_DNA"/>
</dbReference>
<dbReference type="SUPFAM" id="SSF81301">
    <property type="entry name" value="Nucleotidyltransferase"/>
    <property type="match status" value="1"/>
</dbReference>